<name>L8H1V4_ACACF</name>
<feature type="region of interest" description="Disordered" evidence="1">
    <location>
        <begin position="95"/>
        <end position="127"/>
    </location>
</feature>
<dbReference type="EMBL" id="KB007956">
    <property type="protein sequence ID" value="ELR18366.1"/>
    <property type="molecule type" value="Genomic_DNA"/>
</dbReference>
<reference evidence="2 3" key="1">
    <citation type="journal article" date="2013" name="Genome Biol.">
        <title>Genome of Acanthamoeba castellanii highlights extensive lateral gene transfer and early evolution of tyrosine kinase signaling.</title>
        <authorList>
            <person name="Clarke M."/>
            <person name="Lohan A.J."/>
            <person name="Liu B."/>
            <person name="Lagkouvardos I."/>
            <person name="Roy S."/>
            <person name="Zafar N."/>
            <person name="Bertelli C."/>
            <person name="Schilde C."/>
            <person name="Kianianmomeni A."/>
            <person name="Burglin T.R."/>
            <person name="Frech C."/>
            <person name="Turcotte B."/>
            <person name="Kopec K.O."/>
            <person name="Synnott J.M."/>
            <person name="Choo C."/>
            <person name="Paponov I."/>
            <person name="Finkler A."/>
            <person name="Soon Heng Tan C."/>
            <person name="Hutchins A.P."/>
            <person name="Weinmeier T."/>
            <person name="Rattei T."/>
            <person name="Chu J.S."/>
            <person name="Gimenez G."/>
            <person name="Irimia M."/>
            <person name="Rigden D.J."/>
            <person name="Fitzpatrick D.A."/>
            <person name="Lorenzo-Morales J."/>
            <person name="Bateman A."/>
            <person name="Chiu C.H."/>
            <person name="Tang P."/>
            <person name="Hegemann P."/>
            <person name="Fromm H."/>
            <person name="Raoult D."/>
            <person name="Greub G."/>
            <person name="Miranda-Saavedra D."/>
            <person name="Chen N."/>
            <person name="Nash P."/>
            <person name="Ginger M.L."/>
            <person name="Horn M."/>
            <person name="Schaap P."/>
            <person name="Caler L."/>
            <person name="Loftus B."/>
        </authorList>
    </citation>
    <scope>NUCLEOTIDE SEQUENCE [LARGE SCALE GENOMIC DNA]</scope>
    <source>
        <strain evidence="2 3">Neff</strain>
    </source>
</reference>
<organism evidence="2 3">
    <name type="scientific">Acanthamoeba castellanii (strain ATCC 30010 / Neff)</name>
    <dbReference type="NCBI Taxonomy" id="1257118"/>
    <lineage>
        <taxon>Eukaryota</taxon>
        <taxon>Amoebozoa</taxon>
        <taxon>Discosea</taxon>
        <taxon>Longamoebia</taxon>
        <taxon>Centramoebida</taxon>
        <taxon>Acanthamoebidae</taxon>
        <taxon>Acanthamoeba</taxon>
    </lineage>
</organism>
<proteinExistence type="predicted"/>
<dbReference type="VEuPathDB" id="AmoebaDB:ACA1_136770"/>
<evidence type="ECO:0000256" key="1">
    <source>
        <dbReference type="SAM" id="MobiDB-lite"/>
    </source>
</evidence>
<dbReference type="KEGG" id="acan:ACA1_136770"/>
<dbReference type="GeneID" id="14919150"/>
<dbReference type="AlphaFoldDB" id="L8H1V4"/>
<evidence type="ECO:0000313" key="3">
    <source>
        <dbReference type="Proteomes" id="UP000011083"/>
    </source>
</evidence>
<accession>L8H1V4</accession>
<dbReference type="RefSeq" id="XP_004340394.1">
    <property type="nucleotide sequence ID" value="XM_004340346.1"/>
</dbReference>
<evidence type="ECO:0000313" key="2">
    <source>
        <dbReference type="EMBL" id="ELR18366.1"/>
    </source>
</evidence>
<gene>
    <name evidence="2" type="ORF">ACA1_136770</name>
</gene>
<sequence>MEKEAPADHGLSPSSPVVAKPRSLRYAKCAHHPQWTAQEKKQLCCWACQALLDPSLLRRKKPCANPWPWDRDSLGLGLATFKGYKLNRNVNQSKCKKVKNDEAEASPPPSLAAHQEGPLTPGPSTSHVGLAAQNAAVLLGAKEGNATPDDLDMLPHDDHPLVGQQDHVADKVAHYLQSITAANGGHGGVSVDTIDDLLARVKSAYMRLIESTPDGICTVTASTDEPDLLVPTVPDCPEVLVSLCSDGVKS</sequence>
<dbReference type="Proteomes" id="UP000011083">
    <property type="component" value="Unassembled WGS sequence"/>
</dbReference>
<keyword evidence="3" id="KW-1185">Reference proteome</keyword>
<protein>
    <submittedName>
        <fullName evidence="2">Uncharacterized protein</fullName>
    </submittedName>
</protein>